<sequence>MGTCNLRRGISPLQSELETLVWAMQCTLRHNKLTVVFETDCSDVVKMLSTPEEWPASATKLDEFCRCKMGLTPFSIVHISQTNNTKADKLALRANYIY</sequence>
<feature type="domain" description="RNase H type-1" evidence="1">
    <location>
        <begin position="6"/>
        <end position="93"/>
    </location>
</feature>
<dbReference type="Proteomes" id="UP000467841">
    <property type="component" value="Unassembled WGS sequence"/>
</dbReference>
<dbReference type="CDD" id="cd06222">
    <property type="entry name" value="RNase_H_like"/>
    <property type="match status" value="1"/>
</dbReference>
<organism evidence="2 3">
    <name type="scientific">Microthlaspi erraticum</name>
    <dbReference type="NCBI Taxonomy" id="1685480"/>
    <lineage>
        <taxon>Eukaryota</taxon>
        <taxon>Viridiplantae</taxon>
        <taxon>Streptophyta</taxon>
        <taxon>Embryophyta</taxon>
        <taxon>Tracheophyta</taxon>
        <taxon>Spermatophyta</taxon>
        <taxon>Magnoliopsida</taxon>
        <taxon>eudicotyledons</taxon>
        <taxon>Gunneridae</taxon>
        <taxon>Pentapetalae</taxon>
        <taxon>rosids</taxon>
        <taxon>malvids</taxon>
        <taxon>Brassicales</taxon>
        <taxon>Brassicaceae</taxon>
        <taxon>Coluteocarpeae</taxon>
        <taxon>Microthlaspi</taxon>
    </lineage>
</organism>
<dbReference type="GO" id="GO:0003676">
    <property type="term" value="F:nucleic acid binding"/>
    <property type="evidence" value="ECO:0007669"/>
    <property type="project" value="InterPro"/>
</dbReference>
<evidence type="ECO:0000313" key="3">
    <source>
        <dbReference type="Proteomes" id="UP000467841"/>
    </source>
</evidence>
<proteinExistence type="predicted"/>
<dbReference type="OrthoDB" id="1306118at2759"/>
<dbReference type="AlphaFoldDB" id="A0A6D2I047"/>
<dbReference type="EMBL" id="CACVBM020000532">
    <property type="protein sequence ID" value="CAA7020280.1"/>
    <property type="molecule type" value="Genomic_DNA"/>
</dbReference>
<dbReference type="InterPro" id="IPR036397">
    <property type="entry name" value="RNaseH_sf"/>
</dbReference>
<dbReference type="InterPro" id="IPR044730">
    <property type="entry name" value="RNase_H-like_dom_plant"/>
</dbReference>
<dbReference type="GO" id="GO:0004523">
    <property type="term" value="F:RNA-DNA hybrid ribonuclease activity"/>
    <property type="evidence" value="ECO:0007669"/>
    <property type="project" value="InterPro"/>
</dbReference>
<protein>
    <recommendedName>
        <fullName evidence="1">RNase H type-1 domain-containing protein</fullName>
    </recommendedName>
</protein>
<dbReference type="Pfam" id="PF13456">
    <property type="entry name" value="RVT_3"/>
    <property type="match status" value="1"/>
</dbReference>
<dbReference type="InterPro" id="IPR002156">
    <property type="entry name" value="RNaseH_domain"/>
</dbReference>
<accession>A0A6D2I047</accession>
<evidence type="ECO:0000259" key="1">
    <source>
        <dbReference type="Pfam" id="PF13456"/>
    </source>
</evidence>
<name>A0A6D2I047_9BRAS</name>
<gene>
    <name evidence="2" type="ORF">MERR_LOCUS7515</name>
</gene>
<keyword evidence="3" id="KW-1185">Reference proteome</keyword>
<dbReference type="Gene3D" id="3.30.420.10">
    <property type="entry name" value="Ribonuclease H-like superfamily/Ribonuclease H"/>
    <property type="match status" value="1"/>
</dbReference>
<reference evidence="2" key="1">
    <citation type="submission" date="2020-01" db="EMBL/GenBank/DDBJ databases">
        <authorList>
            <person name="Mishra B."/>
        </authorList>
    </citation>
    <scope>NUCLEOTIDE SEQUENCE [LARGE SCALE GENOMIC DNA]</scope>
</reference>
<evidence type="ECO:0000313" key="2">
    <source>
        <dbReference type="EMBL" id="CAA7020280.1"/>
    </source>
</evidence>
<comment type="caution">
    <text evidence="2">The sequence shown here is derived from an EMBL/GenBank/DDBJ whole genome shotgun (WGS) entry which is preliminary data.</text>
</comment>